<evidence type="ECO:0000313" key="2">
    <source>
        <dbReference type="Proteomes" id="UP001283361"/>
    </source>
</evidence>
<dbReference type="Proteomes" id="UP001283361">
    <property type="component" value="Unassembled WGS sequence"/>
</dbReference>
<gene>
    <name evidence="1" type="ORF">RRG08_019798</name>
</gene>
<protein>
    <submittedName>
        <fullName evidence="1">Uncharacterized protein</fullName>
    </submittedName>
</protein>
<dbReference type="AlphaFoldDB" id="A0AAE1AW70"/>
<comment type="caution">
    <text evidence="1">The sequence shown here is derived from an EMBL/GenBank/DDBJ whole genome shotgun (WGS) entry which is preliminary data.</text>
</comment>
<reference evidence="1" key="1">
    <citation type="journal article" date="2023" name="G3 (Bethesda)">
        <title>A reference genome for the long-term kleptoplast-retaining sea slug Elysia crispata morphotype clarki.</title>
        <authorList>
            <person name="Eastman K.E."/>
            <person name="Pendleton A.L."/>
            <person name="Shaikh M.A."/>
            <person name="Suttiyut T."/>
            <person name="Ogas R."/>
            <person name="Tomko P."/>
            <person name="Gavelis G."/>
            <person name="Widhalm J.R."/>
            <person name="Wisecaver J.H."/>
        </authorList>
    </citation>
    <scope>NUCLEOTIDE SEQUENCE</scope>
    <source>
        <strain evidence="1">ECLA1</strain>
    </source>
</reference>
<accession>A0AAE1AW70</accession>
<sequence length="124" mass="13701">MPKPLREPQKLLAIQQESQVELVKTPEWPCSRAPTLGCAARDDVFTVRTFLPIAQDFCTAPKLGMVVDMDESGVQIWQSAGVAETSVPVNPPIITCILTSQVGDIVRRLRTRRLKELGGAYTDH</sequence>
<proteinExistence type="predicted"/>
<name>A0AAE1AW70_9GAST</name>
<keyword evidence="2" id="KW-1185">Reference proteome</keyword>
<dbReference type="EMBL" id="JAWDGP010001084">
    <property type="protein sequence ID" value="KAK3795033.1"/>
    <property type="molecule type" value="Genomic_DNA"/>
</dbReference>
<evidence type="ECO:0000313" key="1">
    <source>
        <dbReference type="EMBL" id="KAK3795033.1"/>
    </source>
</evidence>
<organism evidence="1 2">
    <name type="scientific">Elysia crispata</name>
    <name type="common">lettuce slug</name>
    <dbReference type="NCBI Taxonomy" id="231223"/>
    <lineage>
        <taxon>Eukaryota</taxon>
        <taxon>Metazoa</taxon>
        <taxon>Spiralia</taxon>
        <taxon>Lophotrochozoa</taxon>
        <taxon>Mollusca</taxon>
        <taxon>Gastropoda</taxon>
        <taxon>Heterobranchia</taxon>
        <taxon>Euthyneura</taxon>
        <taxon>Panpulmonata</taxon>
        <taxon>Sacoglossa</taxon>
        <taxon>Placobranchoidea</taxon>
        <taxon>Plakobranchidae</taxon>
        <taxon>Elysia</taxon>
    </lineage>
</organism>